<organism evidence="1">
    <name type="scientific">Citrobacter freundii</name>
    <dbReference type="NCBI Taxonomy" id="546"/>
    <lineage>
        <taxon>Bacteria</taxon>
        <taxon>Pseudomonadati</taxon>
        <taxon>Pseudomonadota</taxon>
        <taxon>Gammaproteobacteria</taxon>
        <taxon>Enterobacterales</taxon>
        <taxon>Enterobacteriaceae</taxon>
        <taxon>Citrobacter</taxon>
        <taxon>Citrobacter freundii complex</taxon>
    </lineage>
</organism>
<evidence type="ECO:0000313" key="1">
    <source>
        <dbReference type="EMBL" id="QQQ58168.1"/>
    </source>
</evidence>
<gene>
    <name evidence="1" type="ORF">JJQ52_00270</name>
</gene>
<sequence>MRGNTPCPCGSGVKFKKCHGANN</sequence>
<accession>A0A7T8YYJ6</accession>
<proteinExistence type="predicted"/>
<dbReference type="SUPFAM" id="SSF103642">
    <property type="entry name" value="Sec-C motif"/>
    <property type="match status" value="1"/>
</dbReference>
<dbReference type="InterPro" id="IPR004027">
    <property type="entry name" value="SEC_C_motif"/>
</dbReference>
<protein>
    <submittedName>
        <fullName evidence="1">SEC-C domain-containing protein</fullName>
    </submittedName>
</protein>
<dbReference type="Pfam" id="PF02810">
    <property type="entry name" value="SEC-C"/>
    <property type="match status" value="1"/>
</dbReference>
<reference evidence="1" key="1">
    <citation type="submission" date="2021-01" db="EMBL/GenBank/DDBJ databases">
        <title>Molecular characteristics of IMP-4-producing CRE.</title>
        <authorList>
            <person name="Qin S."/>
            <person name="Liu W."/>
            <person name="Dong H."/>
        </authorList>
    </citation>
    <scope>NUCLEOTIDE SEQUENCE</scope>
    <source>
        <strain evidence="1">CF-15-288</strain>
        <plasmid evidence="1">pIMP-CF-15-288</plasmid>
    </source>
</reference>
<dbReference type="EMBL" id="CP068027">
    <property type="protein sequence ID" value="QQQ58168.1"/>
    <property type="molecule type" value="Genomic_DNA"/>
</dbReference>
<dbReference type="AlphaFoldDB" id="A0A7T8YYJ6"/>
<dbReference type="Gene3D" id="3.10.450.50">
    <property type="match status" value="1"/>
</dbReference>
<name>A0A7T8YYJ6_CITFR</name>
<geneLocation type="plasmid" evidence="1">
    <name>pIMP-CF-15-288</name>
</geneLocation>
<keyword evidence="1" id="KW-0614">Plasmid</keyword>